<organism evidence="3 4">
    <name type="scientific">Agromyces neolithicus</name>
    <dbReference type="NCBI Taxonomy" id="269420"/>
    <lineage>
        <taxon>Bacteria</taxon>
        <taxon>Bacillati</taxon>
        <taxon>Actinomycetota</taxon>
        <taxon>Actinomycetes</taxon>
        <taxon>Micrococcales</taxon>
        <taxon>Microbacteriaceae</taxon>
        <taxon>Agromyces</taxon>
    </lineage>
</organism>
<dbReference type="Pfam" id="PF14361">
    <property type="entry name" value="RsbRD_N"/>
    <property type="match status" value="1"/>
</dbReference>
<name>A0ABN2LQJ4_9MICO</name>
<accession>A0ABN2LQJ4</accession>
<dbReference type="Gene3D" id="1.10.10.2840">
    <property type="entry name" value="PucR C-terminal helix-turn-helix domain"/>
    <property type="match status" value="1"/>
</dbReference>
<dbReference type="InterPro" id="IPR025736">
    <property type="entry name" value="PucR_C-HTH_dom"/>
</dbReference>
<evidence type="ECO:0000313" key="4">
    <source>
        <dbReference type="Proteomes" id="UP001500002"/>
    </source>
</evidence>
<protein>
    <submittedName>
        <fullName evidence="3">PucR family transcriptional regulator</fullName>
    </submittedName>
</protein>
<gene>
    <name evidence="3" type="ORF">GCM10009749_00220</name>
</gene>
<dbReference type="RefSeq" id="WP_344292177.1">
    <property type="nucleotide sequence ID" value="NZ_BAAANJ010000001.1"/>
</dbReference>
<dbReference type="Proteomes" id="UP001500002">
    <property type="component" value="Unassembled WGS sequence"/>
</dbReference>
<dbReference type="PANTHER" id="PTHR33744:SF1">
    <property type="entry name" value="DNA-BINDING TRANSCRIPTIONAL ACTIVATOR ADER"/>
    <property type="match status" value="1"/>
</dbReference>
<comment type="caution">
    <text evidence="3">The sequence shown here is derived from an EMBL/GenBank/DDBJ whole genome shotgun (WGS) entry which is preliminary data.</text>
</comment>
<dbReference type="EMBL" id="BAAANJ010000001">
    <property type="protein sequence ID" value="GAA1796761.1"/>
    <property type="molecule type" value="Genomic_DNA"/>
</dbReference>
<dbReference type="InterPro" id="IPR051448">
    <property type="entry name" value="CdaR-like_regulators"/>
</dbReference>
<feature type="domain" description="RsbT co-antagonist protein RsbRD N-terminal" evidence="2">
    <location>
        <begin position="23"/>
        <end position="156"/>
    </location>
</feature>
<sequence length="385" mass="42393">MHNEPGSFARRIATTCLRDIDAIAWRYVREVRELSGYLDSVIDDDELFRAAKASLEMLFGLIAGADLDAQLTAHSDALGRRRARQGIPLDSLLRAVRMDFRFLWNAMRTYVDEAEMPAFSDEVVTIWDAVEVHTISVHAGYMAELADMDRELELARAFLLRRLLEETAHDPRLYAQAAETLDLDPDGEFLVAVGSSQYAGEFRAAIRSAFPTATIDRLGGVEFTIIEASSLGEEMAAALRATPTGLSPIAAGVEELGAMWRAARELAALVQRPDEAATLDRHWDRLAADRLDRVIRAYARQALAPLATVPDRERALQIEAVQQYLESGSITRTSEALYCHRNTILNRLNRFSEATGLDPTVPYDAGTIRLVLAVSDGSVASGSAG</sequence>
<evidence type="ECO:0000259" key="2">
    <source>
        <dbReference type="Pfam" id="PF14361"/>
    </source>
</evidence>
<keyword evidence="4" id="KW-1185">Reference proteome</keyword>
<dbReference type="InterPro" id="IPR025751">
    <property type="entry name" value="RsbRD_N_dom"/>
</dbReference>
<dbReference type="PANTHER" id="PTHR33744">
    <property type="entry name" value="CARBOHYDRATE DIACID REGULATOR"/>
    <property type="match status" value="1"/>
</dbReference>
<evidence type="ECO:0000259" key="1">
    <source>
        <dbReference type="Pfam" id="PF13556"/>
    </source>
</evidence>
<evidence type="ECO:0000313" key="3">
    <source>
        <dbReference type="EMBL" id="GAA1796761.1"/>
    </source>
</evidence>
<dbReference type="InterPro" id="IPR042070">
    <property type="entry name" value="PucR_C-HTH_sf"/>
</dbReference>
<proteinExistence type="predicted"/>
<dbReference type="Pfam" id="PF13556">
    <property type="entry name" value="HTH_30"/>
    <property type="match status" value="1"/>
</dbReference>
<reference evidence="3 4" key="1">
    <citation type="journal article" date="2019" name="Int. J. Syst. Evol. Microbiol.">
        <title>The Global Catalogue of Microorganisms (GCM) 10K type strain sequencing project: providing services to taxonomists for standard genome sequencing and annotation.</title>
        <authorList>
            <consortium name="The Broad Institute Genomics Platform"/>
            <consortium name="The Broad Institute Genome Sequencing Center for Infectious Disease"/>
            <person name="Wu L."/>
            <person name="Ma J."/>
        </authorList>
    </citation>
    <scope>NUCLEOTIDE SEQUENCE [LARGE SCALE GENOMIC DNA]</scope>
    <source>
        <strain evidence="3 4">JCM 14322</strain>
    </source>
</reference>
<feature type="domain" description="PucR C-terminal helix-turn-helix" evidence="1">
    <location>
        <begin position="319"/>
        <end position="373"/>
    </location>
</feature>